<dbReference type="STRING" id="8005.ENSEEEP00000001792"/>
<keyword evidence="3" id="KW-1185">Reference proteome</keyword>
<reference evidence="3" key="1">
    <citation type="journal article" date="2014" name="Science">
        <title>Nonhuman genetics. Genomic basis for the convergent evolution of electric organs.</title>
        <authorList>
            <person name="Gallant J.R."/>
            <person name="Traeger L.L."/>
            <person name="Volkening J.D."/>
            <person name="Moffett H."/>
            <person name="Chen P.H."/>
            <person name="Novina C.D."/>
            <person name="Phillips G.N.Jr."/>
            <person name="Anand R."/>
            <person name="Wells G.B."/>
            <person name="Pinch M."/>
            <person name="Guth R."/>
            <person name="Unguez G.A."/>
            <person name="Albert J.S."/>
            <person name="Zakon H.H."/>
            <person name="Samanta M.P."/>
            <person name="Sussman M.R."/>
        </authorList>
    </citation>
    <scope>NUCLEOTIDE SEQUENCE [LARGE SCALE GENOMIC DNA]</scope>
</reference>
<dbReference type="PANTHER" id="PTHR32046:SF11">
    <property type="entry name" value="IMMUNE-ASSOCIATED NUCLEOTIDE-BINDING PROTEIN 10-LIKE"/>
    <property type="match status" value="1"/>
</dbReference>
<dbReference type="GeneTree" id="ENSGT00940000176250"/>
<dbReference type="Gene3D" id="3.40.50.300">
    <property type="entry name" value="P-loop containing nucleotide triphosphate hydrolases"/>
    <property type="match status" value="1"/>
</dbReference>
<dbReference type="SUPFAM" id="SSF52540">
    <property type="entry name" value="P-loop containing nucleoside triphosphate hydrolases"/>
    <property type="match status" value="1"/>
</dbReference>
<dbReference type="OMA" id="ANIECAQ"/>
<evidence type="ECO:0008006" key="4">
    <source>
        <dbReference type="Google" id="ProtNLM"/>
    </source>
</evidence>
<evidence type="ECO:0000313" key="2">
    <source>
        <dbReference type="Ensembl" id="ENSEEEP00000001792.2"/>
    </source>
</evidence>
<keyword evidence="1" id="KW-0175">Coiled coil</keyword>
<reference evidence="2" key="4">
    <citation type="submission" date="2025-08" db="UniProtKB">
        <authorList>
            <consortium name="Ensembl"/>
        </authorList>
    </citation>
    <scope>IDENTIFICATION</scope>
</reference>
<dbReference type="AlphaFoldDB" id="A0A4W4DSK3"/>
<proteinExistence type="predicted"/>
<evidence type="ECO:0000256" key="1">
    <source>
        <dbReference type="SAM" id="Coils"/>
    </source>
</evidence>
<evidence type="ECO:0000313" key="3">
    <source>
        <dbReference type="Proteomes" id="UP000314983"/>
    </source>
</evidence>
<accession>A0A4W4DSK3</accession>
<dbReference type="Proteomes" id="UP000314983">
    <property type="component" value="Chromosome 10"/>
</dbReference>
<dbReference type="PANTHER" id="PTHR32046">
    <property type="entry name" value="G DOMAIN-CONTAINING PROTEIN"/>
    <property type="match status" value="1"/>
</dbReference>
<dbReference type="Ensembl" id="ENSEEET00000001827.2">
    <property type="protein sequence ID" value="ENSEEEP00000001792.2"/>
    <property type="gene ID" value="ENSEEEG00000001139.2"/>
</dbReference>
<reference evidence="2" key="5">
    <citation type="submission" date="2025-09" db="UniProtKB">
        <authorList>
            <consortium name="Ensembl"/>
        </authorList>
    </citation>
    <scope>IDENTIFICATION</scope>
</reference>
<name>A0A4W4DSK3_ELEEL</name>
<organism evidence="2 3">
    <name type="scientific">Electrophorus electricus</name>
    <name type="common">Electric eel</name>
    <name type="synonym">Gymnotus electricus</name>
    <dbReference type="NCBI Taxonomy" id="8005"/>
    <lineage>
        <taxon>Eukaryota</taxon>
        <taxon>Metazoa</taxon>
        <taxon>Chordata</taxon>
        <taxon>Craniata</taxon>
        <taxon>Vertebrata</taxon>
        <taxon>Euteleostomi</taxon>
        <taxon>Actinopterygii</taxon>
        <taxon>Neopterygii</taxon>
        <taxon>Teleostei</taxon>
        <taxon>Ostariophysi</taxon>
        <taxon>Gymnotiformes</taxon>
        <taxon>Gymnotoidei</taxon>
        <taxon>Gymnotidae</taxon>
        <taxon>Electrophorus</taxon>
    </lineage>
</organism>
<dbReference type="InterPro" id="IPR027417">
    <property type="entry name" value="P-loop_NTPase"/>
</dbReference>
<protein>
    <recommendedName>
        <fullName evidence="4">Septin-type G domain-containing protein</fullName>
    </recommendedName>
</protein>
<sequence length="349" mass="39915">MVGEIGSGKSTLINAMVDYMLGVQCINRMWCEITETKENQAESQTNAVTVCDVFADQSPFSLTVFDTPGYGSTKGPEVSCAKTHKGEPVYFTFDNSHCETFNEKKKSGGGNRTNITLQSTYGWLSVLKNRIQLLASLCNLKAQIILLELKTKELEQTKAALLQKQKKKKLWICDCECEVDEPYKIKVPINSGRWHMSKEATCCSVCEENCHYPGCWWVRNLKWCGVMNEGKCTVCTRRCDHTDHAKKGKIYEIKTRKVKRSFEYLKNKYEKQYAEEEKLIIILENEIKVKENNKTRLEIALKTDSASTLQHLDFLIEKVKKTERPERTNFSKGLHRVHSGVSNLQLTVT</sequence>
<reference evidence="3" key="2">
    <citation type="journal article" date="2017" name="Sci. Adv.">
        <title>A tail of two voltages: Proteomic comparison of the three electric organs of the electric eel.</title>
        <authorList>
            <person name="Traeger L.L."/>
            <person name="Sabat G."/>
            <person name="Barrett-Wilt G.A."/>
            <person name="Wells G.B."/>
            <person name="Sussman M.R."/>
        </authorList>
    </citation>
    <scope>NUCLEOTIDE SEQUENCE [LARGE SCALE GENOMIC DNA]</scope>
</reference>
<feature type="coiled-coil region" evidence="1">
    <location>
        <begin position="266"/>
        <end position="300"/>
    </location>
</feature>
<reference evidence="2" key="3">
    <citation type="submission" date="2020-05" db="EMBL/GenBank/DDBJ databases">
        <title>Electrophorus electricus (electric eel) genome, fEleEle1, primary haplotype.</title>
        <authorList>
            <person name="Myers G."/>
            <person name="Meyer A."/>
            <person name="Fedrigo O."/>
            <person name="Formenti G."/>
            <person name="Rhie A."/>
            <person name="Tracey A."/>
            <person name="Sims Y."/>
            <person name="Jarvis E.D."/>
        </authorList>
    </citation>
    <scope>NUCLEOTIDE SEQUENCE [LARGE SCALE GENOMIC DNA]</scope>
</reference>